<comment type="caution">
    <text evidence="2">The sequence shown here is derived from an EMBL/GenBank/DDBJ whole genome shotgun (WGS) entry which is preliminary data.</text>
</comment>
<gene>
    <name evidence="2" type="ORF">GUJ93_ZPchr0006g45000</name>
</gene>
<feature type="compositionally biased region" description="Basic and acidic residues" evidence="1">
    <location>
        <begin position="62"/>
        <end position="71"/>
    </location>
</feature>
<evidence type="ECO:0000313" key="3">
    <source>
        <dbReference type="Proteomes" id="UP000729402"/>
    </source>
</evidence>
<name>A0A8J5W4Y7_ZIZPA</name>
<reference evidence="2" key="2">
    <citation type="submission" date="2021-02" db="EMBL/GenBank/DDBJ databases">
        <authorList>
            <person name="Kimball J.A."/>
            <person name="Haas M.W."/>
            <person name="Macchietto M."/>
            <person name="Kono T."/>
            <person name="Duquette J."/>
            <person name="Shao M."/>
        </authorList>
    </citation>
    <scope>NUCLEOTIDE SEQUENCE</scope>
    <source>
        <tissue evidence="2">Fresh leaf tissue</tissue>
    </source>
</reference>
<sequence>MRLLGLRAVSQVARDIGSGGWGLRARESGPRTHFPHPGGTESAAGRRGSGEGRRGGGGTKPRVREVGRRGGEAVAGRRGGGGREVGKQGGEVEAGRWGGGGRRWGSWEGRRRPGGGEK</sequence>
<dbReference type="AlphaFoldDB" id="A0A8J5W4Y7"/>
<reference evidence="2" key="1">
    <citation type="journal article" date="2021" name="bioRxiv">
        <title>Whole Genome Assembly and Annotation of Northern Wild Rice, Zizania palustris L., Supports a Whole Genome Duplication in the Zizania Genus.</title>
        <authorList>
            <person name="Haas M."/>
            <person name="Kono T."/>
            <person name="Macchietto M."/>
            <person name="Millas R."/>
            <person name="McGilp L."/>
            <person name="Shao M."/>
            <person name="Duquette J."/>
            <person name="Hirsch C.N."/>
            <person name="Kimball J."/>
        </authorList>
    </citation>
    <scope>NUCLEOTIDE SEQUENCE</scope>
    <source>
        <tissue evidence="2">Fresh leaf tissue</tissue>
    </source>
</reference>
<dbReference type="EMBL" id="JAAALK010000283">
    <property type="protein sequence ID" value="KAG8076924.1"/>
    <property type="molecule type" value="Genomic_DNA"/>
</dbReference>
<feature type="compositionally biased region" description="Gly residues" evidence="1">
    <location>
        <begin position="77"/>
        <end position="89"/>
    </location>
</feature>
<evidence type="ECO:0000256" key="1">
    <source>
        <dbReference type="SAM" id="MobiDB-lite"/>
    </source>
</evidence>
<protein>
    <submittedName>
        <fullName evidence="2">Uncharacterized protein</fullName>
    </submittedName>
</protein>
<keyword evidence="3" id="KW-1185">Reference proteome</keyword>
<dbReference type="Proteomes" id="UP000729402">
    <property type="component" value="Unassembled WGS sequence"/>
</dbReference>
<proteinExistence type="predicted"/>
<accession>A0A8J5W4Y7</accession>
<feature type="region of interest" description="Disordered" evidence="1">
    <location>
        <begin position="17"/>
        <end position="118"/>
    </location>
</feature>
<organism evidence="2 3">
    <name type="scientific">Zizania palustris</name>
    <name type="common">Northern wild rice</name>
    <dbReference type="NCBI Taxonomy" id="103762"/>
    <lineage>
        <taxon>Eukaryota</taxon>
        <taxon>Viridiplantae</taxon>
        <taxon>Streptophyta</taxon>
        <taxon>Embryophyta</taxon>
        <taxon>Tracheophyta</taxon>
        <taxon>Spermatophyta</taxon>
        <taxon>Magnoliopsida</taxon>
        <taxon>Liliopsida</taxon>
        <taxon>Poales</taxon>
        <taxon>Poaceae</taxon>
        <taxon>BOP clade</taxon>
        <taxon>Oryzoideae</taxon>
        <taxon>Oryzeae</taxon>
        <taxon>Zizaniinae</taxon>
        <taxon>Zizania</taxon>
    </lineage>
</organism>
<feature type="compositionally biased region" description="Basic and acidic residues" evidence="1">
    <location>
        <begin position="108"/>
        <end position="118"/>
    </location>
</feature>
<evidence type="ECO:0000313" key="2">
    <source>
        <dbReference type="EMBL" id="KAG8076924.1"/>
    </source>
</evidence>